<evidence type="ECO:0000313" key="5">
    <source>
        <dbReference type="Proteomes" id="UP001164286"/>
    </source>
</evidence>
<dbReference type="RefSeq" id="XP_052941504.1">
    <property type="nucleotide sequence ID" value="XM_053086403.1"/>
</dbReference>
<reference evidence="4" key="1">
    <citation type="journal article" date="2022" name="G3 (Bethesda)">
        <title>High quality genome of the basidiomycete yeast Dioszegia hungarica PDD-24b-2 isolated from cloud water.</title>
        <authorList>
            <person name="Jarrige D."/>
            <person name="Haridas S."/>
            <person name="Bleykasten-Grosshans C."/>
            <person name="Joly M."/>
            <person name="Nadalig T."/>
            <person name="Sancelme M."/>
            <person name="Vuilleumier S."/>
            <person name="Grigoriev I.V."/>
            <person name="Amato P."/>
            <person name="Bringel F."/>
        </authorList>
    </citation>
    <scope>NUCLEOTIDE SEQUENCE</scope>
    <source>
        <strain evidence="4">PDD-24b-2</strain>
    </source>
</reference>
<dbReference type="Gene3D" id="3.40.50.720">
    <property type="entry name" value="NAD(P)-binding Rossmann-like Domain"/>
    <property type="match status" value="1"/>
</dbReference>
<keyword evidence="5" id="KW-1185">Reference proteome</keyword>
<proteinExistence type="predicted"/>
<dbReference type="InterPro" id="IPR008030">
    <property type="entry name" value="NmrA-like"/>
</dbReference>
<dbReference type="CDD" id="cd05259">
    <property type="entry name" value="PCBER_SDR_a"/>
    <property type="match status" value="1"/>
</dbReference>
<evidence type="ECO:0000256" key="2">
    <source>
        <dbReference type="ARBA" id="ARBA00023002"/>
    </source>
</evidence>
<comment type="caution">
    <text evidence="4">The sequence shown here is derived from an EMBL/GenBank/DDBJ whole genome shotgun (WGS) entry which is preliminary data.</text>
</comment>
<keyword evidence="1" id="KW-0521">NADP</keyword>
<dbReference type="Gene3D" id="3.90.25.10">
    <property type="entry name" value="UDP-galactose 4-epimerase, domain 1"/>
    <property type="match status" value="1"/>
</dbReference>
<protein>
    <recommendedName>
        <fullName evidence="3">NmrA-like domain-containing protein</fullName>
    </recommendedName>
</protein>
<dbReference type="InterPro" id="IPR045312">
    <property type="entry name" value="PCBER-like"/>
</dbReference>
<dbReference type="Proteomes" id="UP001164286">
    <property type="component" value="Unassembled WGS sequence"/>
</dbReference>
<evidence type="ECO:0000256" key="1">
    <source>
        <dbReference type="ARBA" id="ARBA00022857"/>
    </source>
</evidence>
<sequence length="304" mass="33600">MHAHHIALIGVNSRIGPAILQALLEHPSKPHIVIFLRPTSHPAPTHPRIRTVTIPSDPPTLHDLTSALNEHDIESLVSALSPADRETQITLADACVAAGVYRYIPADYGSMRSDDPYVLDLLPNFRNKKLVREHCQALARKHKSFTWTSLASGHFFDYGLRTELLGINEKENSAMLFDGGKDRFSTSTVKQIGKAVAAIVLDKEEETANQMLLIQSFCVSQLEIIKAMDEVKGRRPVKGVYVESEGFIEEKAAEAKKGDAEAVEELVAVLGIKRSNWTGDKLFANELLGLKEENLRDVVHDVLG</sequence>
<name>A0AA38GZK6_9TREE</name>
<dbReference type="SUPFAM" id="SSF51735">
    <property type="entry name" value="NAD(P)-binding Rossmann-fold domains"/>
    <property type="match status" value="1"/>
</dbReference>
<dbReference type="PANTHER" id="PTHR47706:SF9">
    <property type="entry name" value="NMRA-LIKE DOMAIN-CONTAINING PROTEIN-RELATED"/>
    <property type="match status" value="1"/>
</dbReference>
<keyword evidence="2" id="KW-0560">Oxidoreductase</keyword>
<dbReference type="Pfam" id="PF05368">
    <property type="entry name" value="NmrA"/>
    <property type="match status" value="1"/>
</dbReference>
<feature type="domain" description="NmrA-like" evidence="3">
    <location>
        <begin position="6"/>
        <end position="243"/>
    </location>
</feature>
<evidence type="ECO:0000313" key="4">
    <source>
        <dbReference type="EMBL" id="KAI9631727.1"/>
    </source>
</evidence>
<gene>
    <name evidence="4" type="ORF">MKK02DRAFT_21370</name>
</gene>
<organism evidence="4 5">
    <name type="scientific">Dioszegia hungarica</name>
    <dbReference type="NCBI Taxonomy" id="4972"/>
    <lineage>
        <taxon>Eukaryota</taxon>
        <taxon>Fungi</taxon>
        <taxon>Dikarya</taxon>
        <taxon>Basidiomycota</taxon>
        <taxon>Agaricomycotina</taxon>
        <taxon>Tremellomycetes</taxon>
        <taxon>Tremellales</taxon>
        <taxon>Bulleribasidiaceae</taxon>
        <taxon>Dioszegia</taxon>
    </lineage>
</organism>
<evidence type="ECO:0000259" key="3">
    <source>
        <dbReference type="Pfam" id="PF05368"/>
    </source>
</evidence>
<dbReference type="GO" id="GO:0016491">
    <property type="term" value="F:oxidoreductase activity"/>
    <property type="evidence" value="ECO:0007669"/>
    <property type="project" value="UniProtKB-KW"/>
</dbReference>
<dbReference type="InterPro" id="IPR036291">
    <property type="entry name" value="NAD(P)-bd_dom_sf"/>
</dbReference>
<dbReference type="GeneID" id="77725604"/>
<accession>A0AA38GZK6</accession>
<dbReference type="InterPro" id="IPR051609">
    <property type="entry name" value="NmrA/Isoflavone_reductase-like"/>
</dbReference>
<dbReference type="AlphaFoldDB" id="A0AA38GZK6"/>
<dbReference type="EMBL" id="JAKWFO010000016">
    <property type="protein sequence ID" value="KAI9631727.1"/>
    <property type="molecule type" value="Genomic_DNA"/>
</dbReference>
<dbReference type="PANTHER" id="PTHR47706">
    <property type="entry name" value="NMRA-LIKE FAMILY PROTEIN"/>
    <property type="match status" value="1"/>
</dbReference>